<accession>A0A9Q0HWL3</accession>
<feature type="repeat" description="WD" evidence="3">
    <location>
        <begin position="24"/>
        <end position="65"/>
    </location>
</feature>
<dbReference type="FunFam" id="2.130.10.10:FF:000146">
    <property type="entry name" value="protein RAE1 isoform X1"/>
    <property type="match status" value="1"/>
</dbReference>
<organism evidence="5 6">
    <name type="scientific">Rhynchospora breviuscula</name>
    <dbReference type="NCBI Taxonomy" id="2022672"/>
    <lineage>
        <taxon>Eukaryota</taxon>
        <taxon>Viridiplantae</taxon>
        <taxon>Streptophyta</taxon>
        <taxon>Embryophyta</taxon>
        <taxon>Tracheophyta</taxon>
        <taxon>Spermatophyta</taxon>
        <taxon>Magnoliopsida</taxon>
        <taxon>Liliopsida</taxon>
        <taxon>Poales</taxon>
        <taxon>Cyperaceae</taxon>
        <taxon>Cyperoideae</taxon>
        <taxon>Rhynchosporeae</taxon>
        <taxon>Rhynchospora</taxon>
    </lineage>
</organism>
<gene>
    <name evidence="5" type="ORF">LUZ63_001073</name>
</gene>
<dbReference type="InterPro" id="IPR015943">
    <property type="entry name" value="WD40/YVTN_repeat-like_dom_sf"/>
</dbReference>
<feature type="repeat" description="WD" evidence="3">
    <location>
        <begin position="244"/>
        <end position="285"/>
    </location>
</feature>
<dbReference type="PANTHER" id="PTHR10971">
    <property type="entry name" value="MRNA EXPORT FACTOR AND BUB3"/>
    <property type="match status" value="1"/>
</dbReference>
<dbReference type="PROSITE" id="PS50294">
    <property type="entry name" value="WD_REPEATS_REGION"/>
    <property type="match status" value="4"/>
</dbReference>
<dbReference type="Proteomes" id="UP001151287">
    <property type="component" value="Unassembled WGS sequence"/>
</dbReference>
<feature type="repeat" description="WD" evidence="3">
    <location>
        <begin position="67"/>
        <end position="108"/>
    </location>
</feature>
<dbReference type="EMBL" id="JAMQYH010000001">
    <property type="protein sequence ID" value="KAJ1701294.1"/>
    <property type="molecule type" value="Genomic_DNA"/>
</dbReference>
<evidence type="ECO:0000256" key="4">
    <source>
        <dbReference type="SAM" id="MobiDB-lite"/>
    </source>
</evidence>
<dbReference type="Gene3D" id="2.130.10.10">
    <property type="entry name" value="YVTN repeat-like/Quinoprotein amine dehydrogenase"/>
    <property type="match status" value="1"/>
</dbReference>
<evidence type="ECO:0000256" key="1">
    <source>
        <dbReference type="ARBA" id="ARBA00022574"/>
    </source>
</evidence>
<dbReference type="SMART" id="SM00320">
    <property type="entry name" value="WD40"/>
    <property type="match status" value="5"/>
</dbReference>
<keyword evidence="1 3" id="KW-0853">WD repeat</keyword>
<protein>
    <submittedName>
        <fullName evidence="5">Uncharacterized protein</fullName>
    </submittedName>
</protein>
<proteinExistence type="predicted"/>
<dbReference type="Pfam" id="PF00400">
    <property type="entry name" value="WD40"/>
    <property type="match status" value="4"/>
</dbReference>
<dbReference type="SUPFAM" id="SSF50978">
    <property type="entry name" value="WD40 repeat-like"/>
    <property type="match status" value="1"/>
</dbReference>
<dbReference type="InterPro" id="IPR036322">
    <property type="entry name" value="WD40_repeat_dom_sf"/>
</dbReference>
<feature type="region of interest" description="Disordered" evidence="4">
    <location>
        <begin position="1"/>
        <end position="22"/>
    </location>
</feature>
<reference evidence="5" key="1">
    <citation type="journal article" date="2022" name="Cell">
        <title>Repeat-based holocentromeres influence genome architecture and karyotype evolution.</title>
        <authorList>
            <person name="Hofstatter P.G."/>
            <person name="Thangavel G."/>
            <person name="Lux T."/>
            <person name="Neumann P."/>
            <person name="Vondrak T."/>
            <person name="Novak P."/>
            <person name="Zhang M."/>
            <person name="Costa L."/>
            <person name="Castellani M."/>
            <person name="Scott A."/>
            <person name="Toegelov H."/>
            <person name="Fuchs J."/>
            <person name="Mata-Sucre Y."/>
            <person name="Dias Y."/>
            <person name="Vanzela A.L.L."/>
            <person name="Huettel B."/>
            <person name="Almeida C.C.S."/>
            <person name="Simkova H."/>
            <person name="Souza G."/>
            <person name="Pedrosa-Harand A."/>
            <person name="Macas J."/>
            <person name="Mayer K.F.X."/>
            <person name="Houben A."/>
            <person name="Marques A."/>
        </authorList>
    </citation>
    <scope>NUCLEOTIDE SEQUENCE</scope>
    <source>
        <strain evidence="5">RhyBre1mFocal</strain>
    </source>
</reference>
<name>A0A9Q0HWL3_9POAL</name>
<dbReference type="OrthoDB" id="597058at2759"/>
<sequence length="346" mass="38498">MVKPSRSSTPQPPNANPNNSFEVLPAPSESVSSLSFSPTTNHLVATTWDNQVRCWEVLNGSCVPKAAISHDAPVLCSAWTGDGTTVFSGGCDKQVKMWPLTSGVQPITVSVHDEPVKHVAYISQMNLLVSGSWDKTLRYWDCRQPRPVHIQQLPDKCHALAVDYPLMVVGSGNQNLIVFDLQFPQTEYKRMQSPMNYQTRCLATFPDKQGFLVGSIHGRVGIEHLDDSQKDKNFTFKCHRSGESGDHIHSVNSLNFHPVHRTFATTGSDGTFSFWDKENKQRVKGFSRCPAPIPCSAFNADGSLFAYAVCYDWSKGAAHHDPSNATSHIYLHSVQEHDAKPKYRKK</sequence>
<comment type="caution">
    <text evidence="5">The sequence shown here is derived from an EMBL/GenBank/DDBJ whole genome shotgun (WGS) entry which is preliminary data.</text>
</comment>
<dbReference type="PRINTS" id="PR00320">
    <property type="entry name" value="GPROTEINBRPT"/>
</dbReference>
<dbReference type="PROSITE" id="PS50082">
    <property type="entry name" value="WD_REPEATS_2"/>
    <property type="match status" value="4"/>
</dbReference>
<dbReference type="InterPro" id="IPR001680">
    <property type="entry name" value="WD40_rpt"/>
</dbReference>
<evidence type="ECO:0000313" key="5">
    <source>
        <dbReference type="EMBL" id="KAJ1701294.1"/>
    </source>
</evidence>
<keyword evidence="2" id="KW-0677">Repeat</keyword>
<feature type="repeat" description="WD" evidence="3">
    <location>
        <begin position="109"/>
        <end position="150"/>
    </location>
</feature>
<dbReference type="AlphaFoldDB" id="A0A9Q0HWL3"/>
<dbReference type="InterPro" id="IPR020472">
    <property type="entry name" value="WD40_PAC1"/>
</dbReference>
<keyword evidence="6" id="KW-1185">Reference proteome</keyword>
<evidence type="ECO:0000256" key="3">
    <source>
        <dbReference type="PROSITE-ProRule" id="PRU00221"/>
    </source>
</evidence>
<evidence type="ECO:0000256" key="2">
    <source>
        <dbReference type="ARBA" id="ARBA00022737"/>
    </source>
</evidence>
<evidence type="ECO:0000313" key="6">
    <source>
        <dbReference type="Proteomes" id="UP001151287"/>
    </source>
</evidence>